<evidence type="ECO:0000313" key="5">
    <source>
        <dbReference type="Proteomes" id="UP000688137"/>
    </source>
</evidence>
<feature type="domain" description="AMP-dependent synthetase/ligase" evidence="3">
    <location>
        <begin position="48"/>
        <end position="474"/>
    </location>
</feature>
<dbReference type="EMBL" id="CAJJDM010000106">
    <property type="protein sequence ID" value="CAD8097057.1"/>
    <property type="molecule type" value="Genomic_DNA"/>
</dbReference>
<proteinExistence type="predicted"/>
<dbReference type="OMA" id="QTQVSIC"/>
<dbReference type="PANTHER" id="PTHR43272">
    <property type="entry name" value="LONG-CHAIN-FATTY-ACID--COA LIGASE"/>
    <property type="match status" value="1"/>
</dbReference>
<dbReference type="GO" id="GO:0005524">
    <property type="term" value="F:ATP binding"/>
    <property type="evidence" value="ECO:0007669"/>
    <property type="project" value="UniProtKB-KW"/>
</dbReference>
<evidence type="ECO:0000256" key="2">
    <source>
        <dbReference type="ARBA" id="ARBA00022840"/>
    </source>
</evidence>
<comment type="caution">
    <text evidence="4">The sequence shown here is derived from an EMBL/GenBank/DDBJ whole genome shotgun (WGS) entry which is preliminary data.</text>
</comment>
<dbReference type="GO" id="GO:0004467">
    <property type="term" value="F:long-chain fatty acid-CoA ligase activity"/>
    <property type="evidence" value="ECO:0007669"/>
    <property type="project" value="TreeGrafter"/>
</dbReference>
<dbReference type="InterPro" id="IPR020845">
    <property type="entry name" value="AMP-binding_CS"/>
</dbReference>
<keyword evidence="2" id="KW-0067">ATP-binding</keyword>
<dbReference type="Pfam" id="PF00501">
    <property type="entry name" value="AMP-binding"/>
    <property type="match status" value="1"/>
</dbReference>
<keyword evidence="1" id="KW-0547">Nucleotide-binding</keyword>
<dbReference type="PROSITE" id="PS00455">
    <property type="entry name" value="AMP_BINDING"/>
    <property type="match status" value="1"/>
</dbReference>
<evidence type="ECO:0000313" key="4">
    <source>
        <dbReference type="EMBL" id="CAD8097057.1"/>
    </source>
</evidence>
<dbReference type="PANTHER" id="PTHR43272:SF33">
    <property type="entry name" value="AMP-BINDING DOMAIN-CONTAINING PROTEIN-RELATED"/>
    <property type="match status" value="1"/>
</dbReference>
<dbReference type="InterPro" id="IPR000873">
    <property type="entry name" value="AMP-dep_synth/lig_dom"/>
</dbReference>
<protein>
    <recommendedName>
        <fullName evidence="3">AMP-dependent synthetase/ligase domain-containing protein</fullName>
    </recommendedName>
</protein>
<dbReference type="GO" id="GO:0005783">
    <property type="term" value="C:endoplasmic reticulum"/>
    <property type="evidence" value="ECO:0007669"/>
    <property type="project" value="TreeGrafter"/>
</dbReference>
<dbReference type="AlphaFoldDB" id="A0A8S1NUM9"/>
<dbReference type="GO" id="GO:0016020">
    <property type="term" value="C:membrane"/>
    <property type="evidence" value="ECO:0007669"/>
    <property type="project" value="TreeGrafter"/>
</dbReference>
<keyword evidence="5" id="KW-1185">Reference proteome</keyword>
<gene>
    <name evidence="4" type="ORF">PPRIM_AZ9-3.1.T1030030</name>
</gene>
<sequence length="650" mass="73901">MMQIREYLCKVSDAKENETPIYRHPSAKDGFPQFKLTLQEQFIENLQKCPNKKTLGLYNEESQQYDQITYKEVFETATAIGSELCSRDQIIEVKDDQGYTIKPVGIYMSNRREWTILDLACILYGFTSCPFYDTLGLNSIKYSLEQTQVSICFVQSSTIKVLIDVDQPYLKTIVIVGEGFQEEDLNKLRAQGKEIVTWNQILEKGKTAIVPYPNLQPDISMTLIFTSGTTGQSKATLQSQYNFQQMMHIFDYPPDQKFTENDVYLSYLPLPHVFERVLHLGALLESAEINYYSGNIQNLARDIQRCKPTYFGGVPRVFNRFYDGIQNVVNSLPPEVKEKFDKAFEMKLNYFQQTGKPYHEQLDAAFIKTKAILGGRQRIILTGAAPISTKVLNFLKITLCCQIVEVYGQTESMGGSFITDISDPNCGHVGGPTISQEFKLVSIPEMGYVTDESVDGQVRGEICIRGPSISKGYFKDPQQTKELIDNEGWVHTGDIGQIINGTLKIIDRKKNLFKLSQGEYVSPEKVENCYLRLKGISELVIFGDSLQNYCVGVVVVDPVVLKQFADTLKIEGDHITLCANKELRSYVLSQLIEQGSKELLNGYEQVKNIYLESKPFQQVGILTDTLKMQRHVAKKHYQAIIQQLYDEIKN</sequence>
<name>A0A8S1NUM9_PARPR</name>
<evidence type="ECO:0000259" key="3">
    <source>
        <dbReference type="Pfam" id="PF00501"/>
    </source>
</evidence>
<reference evidence="4" key="1">
    <citation type="submission" date="2021-01" db="EMBL/GenBank/DDBJ databases">
        <authorList>
            <consortium name="Genoscope - CEA"/>
            <person name="William W."/>
        </authorList>
    </citation>
    <scope>NUCLEOTIDE SEQUENCE</scope>
</reference>
<organism evidence="4 5">
    <name type="scientific">Paramecium primaurelia</name>
    <dbReference type="NCBI Taxonomy" id="5886"/>
    <lineage>
        <taxon>Eukaryota</taxon>
        <taxon>Sar</taxon>
        <taxon>Alveolata</taxon>
        <taxon>Ciliophora</taxon>
        <taxon>Intramacronucleata</taxon>
        <taxon>Oligohymenophorea</taxon>
        <taxon>Peniculida</taxon>
        <taxon>Parameciidae</taxon>
        <taxon>Paramecium</taxon>
    </lineage>
</organism>
<accession>A0A8S1NUM9</accession>
<dbReference type="Proteomes" id="UP000688137">
    <property type="component" value="Unassembled WGS sequence"/>
</dbReference>
<evidence type="ECO:0000256" key="1">
    <source>
        <dbReference type="ARBA" id="ARBA00022741"/>
    </source>
</evidence>